<proteinExistence type="predicted"/>
<dbReference type="PATRIC" id="fig|1217649.3.peg.1846"/>
<evidence type="ECO:0000256" key="1">
    <source>
        <dbReference type="SAM" id="Coils"/>
    </source>
</evidence>
<dbReference type="EMBL" id="APQK01000012">
    <property type="protein sequence ID" value="ENW05177.1"/>
    <property type="molecule type" value="Genomic_DNA"/>
</dbReference>
<sequence>MNKLIIIFIPLCFTGCESIKKHRAPYEIPNVTIQTSQNIKGDILQSQHDRYLYAYKNALEAEGYTVKLDEINKKTGLQKITISDLKLVTEDVPEKRIKANHHLFNEGAIYAKSICNNFFAQVDVSKSNREHTRKQSNIIGGLLSAALGLTQSSTQAISAVGVSFSGVDSMFSAYDNSFVISPTLGLVQQAALDKMDLFYKSVEKDDLDQVSKVMNALADYSAPCTQVGLQSIVDNSIKQSTNQPTASNGYNSGQIISKAYETIDQQNKDMEKLRKDVDKYKIQLEQLIKLNKQINQGAVVDE</sequence>
<protein>
    <submittedName>
        <fullName evidence="2">Uncharacterized protein</fullName>
    </submittedName>
</protein>
<feature type="coiled-coil region" evidence="1">
    <location>
        <begin position="256"/>
        <end position="290"/>
    </location>
</feature>
<dbReference type="AlphaFoldDB" id="N9E4V7"/>
<name>N9E4V7_9GAMM</name>
<keyword evidence="1" id="KW-0175">Coiled coil</keyword>
<comment type="caution">
    <text evidence="2">The sequence shown here is derived from an EMBL/GenBank/DDBJ whole genome shotgun (WGS) entry which is preliminary data.</text>
</comment>
<dbReference type="OrthoDB" id="10007488at2"/>
<dbReference type="RefSeq" id="WP_005054261.1">
    <property type="nucleotide sequence ID" value="NZ_KB849759.1"/>
</dbReference>
<gene>
    <name evidence="2" type="ORF">F934_01909</name>
</gene>
<evidence type="ECO:0000313" key="2">
    <source>
        <dbReference type="EMBL" id="ENW05177.1"/>
    </source>
</evidence>
<dbReference type="Proteomes" id="UP000018417">
    <property type="component" value="Unassembled WGS sequence"/>
</dbReference>
<organism evidence="2 3">
    <name type="scientific">Acinetobacter beijerinckii ANC 3835</name>
    <dbReference type="NCBI Taxonomy" id="1217649"/>
    <lineage>
        <taxon>Bacteria</taxon>
        <taxon>Pseudomonadati</taxon>
        <taxon>Pseudomonadota</taxon>
        <taxon>Gammaproteobacteria</taxon>
        <taxon>Moraxellales</taxon>
        <taxon>Moraxellaceae</taxon>
        <taxon>Acinetobacter</taxon>
    </lineage>
</organism>
<accession>N9E4V7</accession>
<dbReference type="HOGENOM" id="CLU_1003364_0_0_6"/>
<evidence type="ECO:0000313" key="3">
    <source>
        <dbReference type="Proteomes" id="UP000018417"/>
    </source>
</evidence>
<reference evidence="2 3" key="1">
    <citation type="submission" date="2013-02" db="EMBL/GenBank/DDBJ databases">
        <title>The Genome Sequence of Acinetobacter beijerinckii ANC 3835.</title>
        <authorList>
            <consortium name="The Broad Institute Genome Sequencing Platform"/>
            <consortium name="The Broad Institute Genome Sequencing Center for Infectious Disease"/>
            <person name="Cerqueira G."/>
            <person name="Feldgarden M."/>
            <person name="Courvalin P."/>
            <person name="Perichon B."/>
            <person name="Grillot-Courvalin C."/>
            <person name="Clermont D."/>
            <person name="Rocha E."/>
            <person name="Yoon E.-J."/>
            <person name="Nemec A."/>
            <person name="Walker B."/>
            <person name="Young S.K."/>
            <person name="Zeng Q."/>
            <person name="Gargeya S."/>
            <person name="Fitzgerald M."/>
            <person name="Haas B."/>
            <person name="Abouelleil A."/>
            <person name="Alvarado L."/>
            <person name="Arachchi H.M."/>
            <person name="Berlin A.M."/>
            <person name="Chapman S.B."/>
            <person name="Dewar J."/>
            <person name="Goldberg J."/>
            <person name="Griggs A."/>
            <person name="Gujja S."/>
            <person name="Hansen M."/>
            <person name="Howarth C."/>
            <person name="Imamovic A."/>
            <person name="Larimer J."/>
            <person name="McCowan C."/>
            <person name="Murphy C."/>
            <person name="Neiman D."/>
            <person name="Pearson M."/>
            <person name="Priest M."/>
            <person name="Roberts A."/>
            <person name="Saif S."/>
            <person name="Shea T."/>
            <person name="Sisk P."/>
            <person name="Sykes S."/>
            <person name="Wortman J."/>
            <person name="Nusbaum C."/>
            <person name="Birren B."/>
        </authorList>
    </citation>
    <scope>NUCLEOTIDE SEQUENCE [LARGE SCALE GENOMIC DNA]</scope>
    <source>
        <strain evidence="2 3">ANC 3835</strain>
    </source>
</reference>